<evidence type="ECO:0000313" key="1">
    <source>
        <dbReference type="EMBL" id="KAK2955606.1"/>
    </source>
</evidence>
<accession>A0ABQ9XVW8</accession>
<keyword evidence="2" id="KW-1185">Reference proteome</keyword>
<organism evidence="1 2">
    <name type="scientific">Blattamonas nauphoetae</name>
    <dbReference type="NCBI Taxonomy" id="2049346"/>
    <lineage>
        <taxon>Eukaryota</taxon>
        <taxon>Metamonada</taxon>
        <taxon>Preaxostyla</taxon>
        <taxon>Oxymonadida</taxon>
        <taxon>Blattamonas</taxon>
    </lineage>
</organism>
<dbReference type="EMBL" id="JARBJD010000065">
    <property type="protein sequence ID" value="KAK2955606.1"/>
    <property type="molecule type" value="Genomic_DNA"/>
</dbReference>
<comment type="caution">
    <text evidence="1">The sequence shown here is derived from an EMBL/GenBank/DDBJ whole genome shotgun (WGS) entry which is preliminary data.</text>
</comment>
<proteinExistence type="predicted"/>
<gene>
    <name evidence="1" type="ORF">BLNAU_9465</name>
</gene>
<name>A0ABQ9XVW8_9EUKA</name>
<dbReference type="Proteomes" id="UP001281761">
    <property type="component" value="Unassembled WGS sequence"/>
</dbReference>
<evidence type="ECO:0000313" key="2">
    <source>
        <dbReference type="Proteomes" id="UP001281761"/>
    </source>
</evidence>
<sequence length="240" mass="27660">MDGLTSSNHLTPPLTMDNLDIVLSRFHNPPSSDSEKVKTLMQQITRSYPSISNHLLRNAIKIRHHEAFDSPDTIVQNLMLLEWMIGLGYVDLNFCLERNKYLLPSLRFYFSRQTPPIISSHVLSLFQTIAAQCSLAWADELFRIRVVHVLFQQITEEENSSTLLLIIVTVTDVITSMHRHAKFQPAFKRRWATLILHSLLYISDLSPDDVYGLISTSQTDQRIVMKLQGFITRFAPFFKV</sequence>
<reference evidence="1 2" key="1">
    <citation type="journal article" date="2022" name="bioRxiv">
        <title>Genomics of Preaxostyla Flagellates Illuminates Evolutionary Transitions and the Path Towards Mitochondrial Loss.</title>
        <authorList>
            <person name="Novak L.V.F."/>
            <person name="Treitli S.C."/>
            <person name="Pyrih J."/>
            <person name="Halakuc P."/>
            <person name="Pipaliya S.V."/>
            <person name="Vacek V."/>
            <person name="Brzon O."/>
            <person name="Soukal P."/>
            <person name="Eme L."/>
            <person name="Dacks J.B."/>
            <person name="Karnkowska A."/>
            <person name="Elias M."/>
            <person name="Hampl V."/>
        </authorList>
    </citation>
    <scope>NUCLEOTIDE SEQUENCE [LARGE SCALE GENOMIC DNA]</scope>
    <source>
        <strain evidence="1">NAU3</strain>
        <tissue evidence="1">Gut</tissue>
    </source>
</reference>
<protein>
    <submittedName>
        <fullName evidence="1">Uncharacterized protein</fullName>
    </submittedName>
</protein>